<evidence type="ECO:0000256" key="4">
    <source>
        <dbReference type="SAM" id="MobiDB-lite"/>
    </source>
</evidence>
<dbReference type="GO" id="GO:0003924">
    <property type="term" value="F:GTPase activity"/>
    <property type="evidence" value="ECO:0007669"/>
    <property type="project" value="InterPro"/>
</dbReference>
<dbReference type="EMBL" id="NHTK01006043">
    <property type="protein sequence ID" value="PPQ66425.1"/>
    <property type="molecule type" value="Genomic_DNA"/>
</dbReference>
<evidence type="ECO:0000313" key="8">
    <source>
        <dbReference type="Proteomes" id="UP000284842"/>
    </source>
</evidence>
<reference evidence="7 8" key="1">
    <citation type="journal article" date="2018" name="Evol. Lett.">
        <title>Horizontal gene cluster transfer increased hallucinogenic mushroom diversity.</title>
        <authorList>
            <person name="Reynolds H.T."/>
            <person name="Vijayakumar V."/>
            <person name="Gluck-Thaler E."/>
            <person name="Korotkin H.B."/>
            <person name="Matheny P.B."/>
            <person name="Slot J.C."/>
        </authorList>
    </citation>
    <scope>NUCLEOTIDE SEQUENCE [LARGE SCALE GENOMIC DNA]</scope>
    <source>
        <strain evidence="7 8">2629</strain>
    </source>
</reference>
<dbReference type="Proteomes" id="UP000284842">
    <property type="component" value="Unassembled WGS sequence"/>
</dbReference>
<dbReference type="Pfam" id="PF01018">
    <property type="entry name" value="GTP1_OBG"/>
    <property type="match status" value="2"/>
</dbReference>
<feature type="region of interest" description="Disordered" evidence="4">
    <location>
        <begin position="195"/>
        <end position="214"/>
    </location>
</feature>
<keyword evidence="8" id="KW-1185">Reference proteome</keyword>
<dbReference type="SUPFAM" id="SSF82051">
    <property type="entry name" value="Obg GTP-binding protein N-terminal domain"/>
    <property type="match status" value="1"/>
</dbReference>
<dbReference type="Gene3D" id="3.40.50.300">
    <property type="entry name" value="P-loop containing nucleotide triphosphate hydrolases"/>
    <property type="match status" value="1"/>
</dbReference>
<feature type="domain" description="OBG-type G" evidence="5">
    <location>
        <begin position="343"/>
        <end position="594"/>
    </location>
</feature>
<evidence type="ECO:0000256" key="1">
    <source>
        <dbReference type="ARBA" id="ARBA00007699"/>
    </source>
</evidence>
<dbReference type="Gene3D" id="2.70.210.12">
    <property type="entry name" value="GTP1/OBG domain"/>
    <property type="match status" value="1"/>
</dbReference>
<feature type="domain" description="Obg" evidence="6">
    <location>
        <begin position="95"/>
        <end position="342"/>
    </location>
</feature>
<dbReference type="OrthoDB" id="347018at2759"/>
<dbReference type="InterPro" id="IPR006169">
    <property type="entry name" value="GTP1_OBG_dom"/>
</dbReference>
<sequence>MWRRTGALKFKARQAREYPTGRLSVEVVDAMSKKDIGPMLRVAHPPVRRFSLLRFYSTLPDTQGPNSNNKKYVSEDLETFRRRRKTDWKRRQGGESFLDNIIVSVRAGDGGNGCAAFHREKFKPFGPPSGGDGGRGGDVYFLPTAELTTLSTVPKKIRAENGTHGQGTWQNGQAGAPMVVKVPIGTIVKQIPWDDPRRAKDPWESEEDALEGLSPTEKRDKMRENRWVHYPRYQEANIERDTFKEAELAQYHLERKRRHEYRRKMTENPIYLDLEKEEVLERPVDAPLGTKYREPLGHLIATGGAGGLGNPHFVSAENRSPKFATRGIPGERITLSLELKLLADVGLVGMPNAGKSTLLRALTGGRAKSEVAGYAFTTLNPVVGIVRVAEDGTFEGSMSGQTVHDETWREEALQRAKAESGELADSPTRNQVTGDISDLTHAPVRPGHFFDVFERFRFTIADNPGLISKASENVGLGHAFLRSIERSLALVYVVDLSGETPWEELAILRDELEKYQEGMSESARIVVANKADLLAPDGDPAEVERAKSKLKQLEEYVQKHMSLPDGRHLDVIPISAKFSQNLVRLVSLMQKYVREERALREDLDET</sequence>
<feature type="region of interest" description="Disordered" evidence="4">
    <location>
        <begin position="414"/>
        <end position="438"/>
    </location>
</feature>
<evidence type="ECO:0000256" key="3">
    <source>
        <dbReference type="ARBA" id="ARBA00023134"/>
    </source>
</evidence>
<accession>A0A409VJJ9</accession>
<dbReference type="PROSITE" id="PS51710">
    <property type="entry name" value="G_OBG"/>
    <property type="match status" value="1"/>
</dbReference>
<dbReference type="FunFam" id="2.70.210.12:FF:000001">
    <property type="entry name" value="GTPase Obg"/>
    <property type="match status" value="1"/>
</dbReference>
<gene>
    <name evidence="7" type="ORF">CVT24_007191</name>
</gene>
<protein>
    <recommendedName>
        <fullName evidence="9">OBG-type G domain-containing protein</fullName>
    </recommendedName>
</protein>
<keyword evidence="3" id="KW-0342">GTP-binding</keyword>
<dbReference type="STRING" id="181874.A0A409VJJ9"/>
<evidence type="ECO:0000259" key="5">
    <source>
        <dbReference type="PROSITE" id="PS51710"/>
    </source>
</evidence>
<dbReference type="PANTHER" id="PTHR11702:SF31">
    <property type="entry name" value="MITOCHONDRIAL RIBOSOME-ASSOCIATED GTPASE 2"/>
    <property type="match status" value="1"/>
</dbReference>
<dbReference type="GO" id="GO:0042254">
    <property type="term" value="P:ribosome biogenesis"/>
    <property type="evidence" value="ECO:0007669"/>
    <property type="project" value="UniProtKB-UniRule"/>
</dbReference>
<comment type="caution">
    <text evidence="7">The sequence shown here is derived from an EMBL/GenBank/DDBJ whole genome shotgun (WGS) entry which is preliminary data.</text>
</comment>
<dbReference type="PANTHER" id="PTHR11702">
    <property type="entry name" value="DEVELOPMENTALLY REGULATED GTP-BINDING PROTEIN-RELATED"/>
    <property type="match status" value="1"/>
</dbReference>
<dbReference type="CDD" id="cd01898">
    <property type="entry name" value="Obg"/>
    <property type="match status" value="1"/>
</dbReference>
<dbReference type="GO" id="GO:0005525">
    <property type="term" value="F:GTP binding"/>
    <property type="evidence" value="ECO:0007669"/>
    <property type="project" value="UniProtKB-KW"/>
</dbReference>
<dbReference type="SUPFAM" id="SSF52540">
    <property type="entry name" value="P-loop containing nucleoside triphosphate hydrolases"/>
    <property type="match status" value="1"/>
</dbReference>
<organism evidence="7 8">
    <name type="scientific">Panaeolus cyanescens</name>
    <dbReference type="NCBI Taxonomy" id="181874"/>
    <lineage>
        <taxon>Eukaryota</taxon>
        <taxon>Fungi</taxon>
        <taxon>Dikarya</taxon>
        <taxon>Basidiomycota</taxon>
        <taxon>Agaricomycotina</taxon>
        <taxon>Agaricomycetes</taxon>
        <taxon>Agaricomycetidae</taxon>
        <taxon>Agaricales</taxon>
        <taxon>Agaricineae</taxon>
        <taxon>Galeropsidaceae</taxon>
        <taxon>Panaeolus</taxon>
    </lineage>
</organism>
<dbReference type="Pfam" id="PF01926">
    <property type="entry name" value="MMR_HSR1"/>
    <property type="match status" value="1"/>
</dbReference>
<evidence type="ECO:0000256" key="2">
    <source>
        <dbReference type="ARBA" id="ARBA00022741"/>
    </source>
</evidence>
<dbReference type="PROSITE" id="PS51883">
    <property type="entry name" value="OBG"/>
    <property type="match status" value="1"/>
</dbReference>
<dbReference type="InterPro" id="IPR031167">
    <property type="entry name" value="G_OBG"/>
</dbReference>
<keyword evidence="2" id="KW-0547">Nucleotide-binding</keyword>
<comment type="similarity">
    <text evidence="1">Belongs to the TRAFAC class OBG-HflX-like GTPase superfamily. OBG GTPase family.</text>
</comment>
<evidence type="ECO:0000259" key="6">
    <source>
        <dbReference type="PROSITE" id="PS51883"/>
    </source>
</evidence>
<dbReference type="InterPro" id="IPR006073">
    <property type="entry name" value="GTP-bd"/>
</dbReference>
<dbReference type="InterPro" id="IPR045086">
    <property type="entry name" value="OBG_GTPase"/>
</dbReference>
<dbReference type="InterPro" id="IPR036726">
    <property type="entry name" value="GTP1_OBG_dom_sf"/>
</dbReference>
<dbReference type="AlphaFoldDB" id="A0A409VJJ9"/>
<dbReference type="FunCoup" id="A0A409VJJ9">
    <property type="interactions" value="340"/>
</dbReference>
<dbReference type="InParanoid" id="A0A409VJJ9"/>
<evidence type="ECO:0000313" key="7">
    <source>
        <dbReference type="EMBL" id="PPQ66425.1"/>
    </source>
</evidence>
<dbReference type="InterPro" id="IPR027417">
    <property type="entry name" value="P-loop_NTPase"/>
</dbReference>
<dbReference type="GO" id="GO:0005739">
    <property type="term" value="C:mitochondrion"/>
    <property type="evidence" value="ECO:0007669"/>
    <property type="project" value="TreeGrafter"/>
</dbReference>
<evidence type="ECO:0008006" key="9">
    <source>
        <dbReference type="Google" id="ProtNLM"/>
    </source>
</evidence>
<proteinExistence type="inferred from homology"/>
<name>A0A409VJJ9_9AGAR</name>